<evidence type="ECO:0000313" key="1">
    <source>
        <dbReference type="EMBL" id="GEO09852.1"/>
    </source>
</evidence>
<proteinExistence type="predicted"/>
<keyword evidence="2" id="KW-1185">Reference proteome</keyword>
<gene>
    <name evidence="1" type="ORF">SAE01_23480</name>
</gene>
<protein>
    <recommendedName>
        <fullName evidence="3">Lipocalin-like domain-containing protein</fullName>
    </recommendedName>
</protein>
<name>A0A512BD09_9BACT</name>
<reference evidence="1 2" key="1">
    <citation type="submission" date="2019-07" db="EMBL/GenBank/DDBJ databases">
        <title>Whole genome shotgun sequence of Segetibacter aerophilus NBRC 106135.</title>
        <authorList>
            <person name="Hosoyama A."/>
            <person name="Uohara A."/>
            <person name="Ohji S."/>
            <person name="Ichikawa N."/>
        </authorList>
    </citation>
    <scope>NUCLEOTIDE SEQUENCE [LARGE SCALE GENOMIC DNA]</scope>
    <source>
        <strain evidence="1 2">NBRC 106135</strain>
    </source>
</reference>
<dbReference type="AlphaFoldDB" id="A0A512BD09"/>
<dbReference type="Proteomes" id="UP000321513">
    <property type="component" value="Unassembled WGS sequence"/>
</dbReference>
<dbReference type="PROSITE" id="PS51257">
    <property type="entry name" value="PROKAR_LIPOPROTEIN"/>
    <property type="match status" value="1"/>
</dbReference>
<evidence type="ECO:0000313" key="2">
    <source>
        <dbReference type="Proteomes" id="UP000321513"/>
    </source>
</evidence>
<sequence length="139" mass="15621">MQKVLVSILVSAIVLVSCKKDDTGADPIKDAMVKLQGKYLVCDSVKTTINGITTKQVLGKGKGWDRMFGIYADLEIYSNPTVYKSFSYESPNKIYIWDRNGTYSKEQFYTINSAVDNKLVLVETEKGTGKVYTEYFTAE</sequence>
<evidence type="ECO:0008006" key="3">
    <source>
        <dbReference type="Google" id="ProtNLM"/>
    </source>
</evidence>
<comment type="caution">
    <text evidence="1">The sequence shown here is derived from an EMBL/GenBank/DDBJ whole genome shotgun (WGS) entry which is preliminary data.</text>
</comment>
<accession>A0A512BD09</accession>
<organism evidence="1 2">
    <name type="scientific">Segetibacter aerophilus</name>
    <dbReference type="NCBI Taxonomy" id="670293"/>
    <lineage>
        <taxon>Bacteria</taxon>
        <taxon>Pseudomonadati</taxon>
        <taxon>Bacteroidota</taxon>
        <taxon>Chitinophagia</taxon>
        <taxon>Chitinophagales</taxon>
        <taxon>Chitinophagaceae</taxon>
        <taxon>Segetibacter</taxon>
    </lineage>
</organism>
<dbReference type="RefSeq" id="WP_147203973.1">
    <property type="nucleotide sequence ID" value="NZ_BJYT01000008.1"/>
</dbReference>
<dbReference type="EMBL" id="BJYT01000008">
    <property type="protein sequence ID" value="GEO09852.1"/>
    <property type="molecule type" value="Genomic_DNA"/>
</dbReference>